<evidence type="ECO:0000313" key="2">
    <source>
        <dbReference type="EMBL" id="MFC4359680.1"/>
    </source>
</evidence>
<dbReference type="PANTHER" id="PTHR42924">
    <property type="entry name" value="EXONUCLEASE"/>
    <property type="match status" value="1"/>
</dbReference>
<dbReference type="InterPro" id="IPR003141">
    <property type="entry name" value="Pol/His_phosphatase_N"/>
</dbReference>
<reference evidence="2 3" key="1">
    <citation type="journal article" date="2019" name="Int. J. Syst. Evol. Microbiol.">
        <title>The Global Catalogue of Microorganisms (GCM) 10K type strain sequencing project: providing services to taxonomists for standard genome sequencing and annotation.</title>
        <authorList>
            <consortium name="The Broad Institute Genomics Platform"/>
            <consortium name="The Broad Institute Genome Sequencing Center for Infectious Disease"/>
            <person name="Wu L."/>
            <person name="Ma J."/>
        </authorList>
    </citation>
    <scope>NUCLEOTIDE SEQUENCE [LARGE SCALE GENOMIC DNA]</scope>
    <source>
        <strain evidence="2 3">CGMCC 1.12553</strain>
    </source>
</reference>
<dbReference type="InterPro" id="IPR016195">
    <property type="entry name" value="Pol/histidinol_Pase-like"/>
</dbReference>
<dbReference type="SUPFAM" id="SSF89550">
    <property type="entry name" value="PHP domain-like"/>
    <property type="match status" value="1"/>
</dbReference>
<protein>
    <submittedName>
        <fullName evidence="2">PHP domain-containing protein</fullName>
    </submittedName>
</protein>
<organism evidence="2 3">
    <name type="scientific">Halobium salinum</name>
    <dbReference type="NCBI Taxonomy" id="1364940"/>
    <lineage>
        <taxon>Archaea</taxon>
        <taxon>Methanobacteriati</taxon>
        <taxon>Methanobacteriota</taxon>
        <taxon>Stenosarchaea group</taxon>
        <taxon>Halobacteria</taxon>
        <taxon>Halobacteriales</taxon>
        <taxon>Haloferacaceae</taxon>
        <taxon>Halobium</taxon>
    </lineage>
</organism>
<dbReference type="AlphaFoldDB" id="A0ABD5PGA3"/>
<name>A0ABD5PGA3_9EURY</name>
<sequence>MSQPVADLHVHTPVSDGTLTLDELPDAARAAGVGVVAVTDHDRVHPDIEAPVVDRDGVELIRGIELRVEPADDAVGRVDLLGYALDPTDELLDELERVQRDRVERGGKIIERVETHLDVDLDLEPREGIGRPHVARAVEASEAPYDAEAAFRQLIGSDGPCFVPRDVTGFEEGAALLADSCAVVSLAHPFRYPDPEAALALAESPHLDAVERFYPYGREVDTDLVDRVAAEGDLLRTGGSDAHGKTLGKAGPDREAFDAFAARLSETEA</sequence>
<dbReference type="RefSeq" id="WP_267621492.1">
    <property type="nucleotide sequence ID" value="NZ_JAODIW010000006.1"/>
</dbReference>
<evidence type="ECO:0000313" key="3">
    <source>
        <dbReference type="Proteomes" id="UP001595921"/>
    </source>
</evidence>
<evidence type="ECO:0000259" key="1">
    <source>
        <dbReference type="SMART" id="SM00481"/>
    </source>
</evidence>
<dbReference type="InterPro" id="IPR052018">
    <property type="entry name" value="PHP_domain"/>
</dbReference>
<dbReference type="Gene3D" id="3.20.20.140">
    <property type="entry name" value="Metal-dependent hydrolases"/>
    <property type="match status" value="1"/>
</dbReference>
<dbReference type="PANTHER" id="PTHR42924:SF18">
    <property type="entry name" value="POLYMERASE_HISTIDINOL PHOSPHATASE N-TERMINAL DOMAIN-CONTAINING PROTEIN"/>
    <property type="match status" value="1"/>
</dbReference>
<feature type="domain" description="Polymerase/histidinol phosphatase N-terminal" evidence="1">
    <location>
        <begin position="6"/>
        <end position="70"/>
    </location>
</feature>
<keyword evidence="3" id="KW-1185">Reference proteome</keyword>
<gene>
    <name evidence="2" type="ORF">ACFO0N_17180</name>
</gene>
<dbReference type="EMBL" id="JBHSDS010000008">
    <property type="protein sequence ID" value="MFC4359680.1"/>
    <property type="molecule type" value="Genomic_DNA"/>
</dbReference>
<comment type="caution">
    <text evidence="2">The sequence shown here is derived from an EMBL/GenBank/DDBJ whole genome shotgun (WGS) entry which is preliminary data.</text>
</comment>
<dbReference type="Gene3D" id="1.10.150.650">
    <property type="match status" value="1"/>
</dbReference>
<dbReference type="Proteomes" id="UP001595921">
    <property type="component" value="Unassembled WGS sequence"/>
</dbReference>
<dbReference type="SMART" id="SM00481">
    <property type="entry name" value="POLIIIAc"/>
    <property type="match status" value="1"/>
</dbReference>
<accession>A0ABD5PGA3</accession>
<proteinExistence type="predicted"/>
<dbReference type="Pfam" id="PF02811">
    <property type="entry name" value="PHP"/>
    <property type="match status" value="1"/>
</dbReference>
<dbReference type="InterPro" id="IPR004013">
    <property type="entry name" value="PHP_dom"/>
</dbReference>